<sequence>MARLTRIQQQARTRAAVLAAARDEFVEHGYGPAKVDRIAERAELTRGAVYSNFPSKRALYLAVLVAMIERAPAAPAPAAPRSAEDALGRFARAWLERLPLAGDTAAGGRLQLRSLVGVVDDDRGRAALAQLARLEALLLAVGLESCEPGRRVRLAELALTFLSGAGLVAELAPGFGDPFDRARACGHLASLGLDDAWAPPHLPFAAPAEAVREPLAAPGGLVDLVSGGPVDPAADGLVTVLGIGRLAAAEDAVRSAAPGERVTVLVAVPDLPETGNLVRLRVSDLTSCLRAVFPASAWRRLQVAVADRAAAAALGVEEVADDTEAALRVRGGAVTTRGTGVGAAHAVARSERTVR</sequence>
<dbReference type="RefSeq" id="WP_344480548.1">
    <property type="nucleotide sequence ID" value="NZ_BAAAQF010000002.1"/>
</dbReference>
<dbReference type="PROSITE" id="PS50977">
    <property type="entry name" value="HTH_TETR_2"/>
    <property type="match status" value="1"/>
</dbReference>
<keyword evidence="7" id="KW-1185">Reference proteome</keyword>
<evidence type="ECO:0000256" key="4">
    <source>
        <dbReference type="PROSITE-ProRule" id="PRU00335"/>
    </source>
</evidence>
<dbReference type="EMBL" id="BAAAQF010000002">
    <property type="protein sequence ID" value="GAA1660244.1"/>
    <property type="molecule type" value="Genomic_DNA"/>
</dbReference>
<dbReference type="SUPFAM" id="SSF46689">
    <property type="entry name" value="Homeodomain-like"/>
    <property type="match status" value="1"/>
</dbReference>
<dbReference type="InterPro" id="IPR009057">
    <property type="entry name" value="Homeodomain-like_sf"/>
</dbReference>
<evidence type="ECO:0000313" key="7">
    <source>
        <dbReference type="Proteomes" id="UP001499851"/>
    </source>
</evidence>
<reference evidence="6 7" key="1">
    <citation type="journal article" date="2019" name="Int. J. Syst. Evol. Microbiol.">
        <title>The Global Catalogue of Microorganisms (GCM) 10K type strain sequencing project: providing services to taxonomists for standard genome sequencing and annotation.</title>
        <authorList>
            <consortium name="The Broad Institute Genomics Platform"/>
            <consortium name="The Broad Institute Genome Sequencing Center for Infectious Disease"/>
            <person name="Wu L."/>
            <person name="Ma J."/>
        </authorList>
    </citation>
    <scope>NUCLEOTIDE SEQUENCE [LARGE SCALE GENOMIC DNA]</scope>
    <source>
        <strain evidence="6 7">JCM 16001</strain>
    </source>
</reference>
<keyword evidence="2 4" id="KW-0238">DNA-binding</keyword>
<dbReference type="PRINTS" id="PR00455">
    <property type="entry name" value="HTHTETR"/>
</dbReference>
<protein>
    <submittedName>
        <fullName evidence="6">TetR/AcrR family transcriptional regulator</fullName>
    </submittedName>
</protein>
<dbReference type="Pfam" id="PF00440">
    <property type="entry name" value="TetR_N"/>
    <property type="match status" value="1"/>
</dbReference>
<dbReference type="InterPro" id="IPR050109">
    <property type="entry name" value="HTH-type_TetR-like_transc_reg"/>
</dbReference>
<comment type="caution">
    <text evidence="6">The sequence shown here is derived from an EMBL/GenBank/DDBJ whole genome shotgun (WGS) entry which is preliminary data.</text>
</comment>
<evidence type="ECO:0000256" key="1">
    <source>
        <dbReference type="ARBA" id="ARBA00023015"/>
    </source>
</evidence>
<keyword evidence="1" id="KW-0805">Transcription regulation</keyword>
<proteinExistence type="predicted"/>
<evidence type="ECO:0000256" key="2">
    <source>
        <dbReference type="ARBA" id="ARBA00023125"/>
    </source>
</evidence>
<evidence type="ECO:0000313" key="6">
    <source>
        <dbReference type="EMBL" id="GAA1660244.1"/>
    </source>
</evidence>
<dbReference type="Gene3D" id="1.10.357.10">
    <property type="entry name" value="Tetracycline Repressor, domain 2"/>
    <property type="match status" value="1"/>
</dbReference>
<evidence type="ECO:0000259" key="5">
    <source>
        <dbReference type="PROSITE" id="PS50977"/>
    </source>
</evidence>
<dbReference type="PANTHER" id="PTHR30055">
    <property type="entry name" value="HTH-TYPE TRANSCRIPTIONAL REGULATOR RUTR"/>
    <property type="match status" value="1"/>
</dbReference>
<gene>
    <name evidence="6" type="ORF">GCM10009830_01620</name>
</gene>
<dbReference type="PANTHER" id="PTHR30055:SF234">
    <property type="entry name" value="HTH-TYPE TRANSCRIPTIONAL REGULATOR BETI"/>
    <property type="match status" value="1"/>
</dbReference>
<feature type="domain" description="HTH tetR-type" evidence="5">
    <location>
        <begin position="11"/>
        <end position="71"/>
    </location>
</feature>
<keyword evidence="3" id="KW-0804">Transcription</keyword>
<accession>A0ABN2FV34</accession>
<name>A0ABN2FV34_9ACTN</name>
<evidence type="ECO:0000256" key="3">
    <source>
        <dbReference type="ARBA" id="ARBA00023163"/>
    </source>
</evidence>
<dbReference type="Proteomes" id="UP001499851">
    <property type="component" value="Unassembled WGS sequence"/>
</dbReference>
<feature type="DNA-binding region" description="H-T-H motif" evidence="4">
    <location>
        <begin position="34"/>
        <end position="53"/>
    </location>
</feature>
<dbReference type="InterPro" id="IPR001647">
    <property type="entry name" value="HTH_TetR"/>
</dbReference>
<organism evidence="6 7">
    <name type="scientific">Glycomyces endophyticus</name>
    <dbReference type="NCBI Taxonomy" id="480996"/>
    <lineage>
        <taxon>Bacteria</taxon>
        <taxon>Bacillati</taxon>
        <taxon>Actinomycetota</taxon>
        <taxon>Actinomycetes</taxon>
        <taxon>Glycomycetales</taxon>
        <taxon>Glycomycetaceae</taxon>
        <taxon>Glycomyces</taxon>
    </lineage>
</organism>